<evidence type="ECO:0000313" key="24">
    <source>
        <dbReference type="Ensembl" id="ENSCCRP00015079632.1"/>
    </source>
</evidence>
<dbReference type="GO" id="GO:0004420">
    <property type="term" value="F:hydroxymethylglutaryl-CoA reductase (NADPH) activity"/>
    <property type="evidence" value="ECO:0007669"/>
    <property type="project" value="UniProtKB-EC"/>
</dbReference>
<evidence type="ECO:0000256" key="3">
    <source>
        <dbReference type="ARBA" id="ARBA00005084"/>
    </source>
</evidence>
<dbReference type="Proteomes" id="UP000694700">
    <property type="component" value="Unplaced"/>
</dbReference>
<accession>A0A8C1XGH8</accession>
<feature type="transmembrane region" description="Helical" evidence="22">
    <location>
        <begin position="87"/>
        <end position="112"/>
    </location>
</feature>
<keyword evidence="7" id="KW-0153">Cholesterol metabolism</keyword>
<evidence type="ECO:0000256" key="5">
    <source>
        <dbReference type="ARBA" id="ARBA00012999"/>
    </source>
</evidence>
<dbReference type="PROSITE" id="PS50156">
    <property type="entry name" value="SSD"/>
    <property type="match status" value="1"/>
</dbReference>
<evidence type="ECO:0000256" key="12">
    <source>
        <dbReference type="ARBA" id="ARBA00022955"/>
    </source>
</evidence>
<keyword evidence="14" id="KW-0560">Oxidoreductase</keyword>
<dbReference type="Gene3D" id="1.10.3270.10">
    <property type="entry name" value="HMGR, N-terminal domain"/>
    <property type="match status" value="1"/>
</dbReference>
<dbReference type="InterPro" id="IPR023074">
    <property type="entry name" value="HMG_CoA_Rdtase_cat_sf"/>
</dbReference>
<evidence type="ECO:0000256" key="4">
    <source>
        <dbReference type="ARBA" id="ARBA00007661"/>
    </source>
</evidence>
<comment type="pathway">
    <text evidence="3">Metabolic intermediate biosynthesis; (R)-mevalonate biosynthesis; (R)-mevalonate from acetyl-CoA: step 3/3.</text>
</comment>
<dbReference type="InterPro" id="IPR023282">
    <property type="entry name" value="HMG_CoA_Rdtase_N"/>
</dbReference>
<dbReference type="PROSITE" id="PS00066">
    <property type="entry name" value="HMG_COA_REDUCTASE_1"/>
    <property type="match status" value="1"/>
</dbReference>
<keyword evidence="13 22" id="KW-1133">Transmembrane helix</keyword>
<evidence type="ECO:0000256" key="20">
    <source>
        <dbReference type="ARBA" id="ARBA00049909"/>
    </source>
</evidence>
<evidence type="ECO:0000256" key="2">
    <source>
        <dbReference type="ARBA" id="ARBA00004585"/>
    </source>
</evidence>
<keyword evidence="19" id="KW-0753">Steroid metabolism</keyword>
<dbReference type="InterPro" id="IPR000731">
    <property type="entry name" value="SSD"/>
</dbReference>
<keyword evidence="12" id="KW-0444">Lipid biosynthesis</keyword>
<evidence type="ECO:0000256" key="13">
    <source>
        <dbReference type="ARBA" id="ARBA00022989"/>
    </source>
</evidence>
<dbReference type="FunFam" id="1.10.3270.10:FF:000001">
    <property type="entry name" value="3-hydroxy-3-methylglutaryl coenzyme A reductase"/>
    <property type="match status" value="1"/>
</dbReference>
<evidence type="ECO:0000256" key="18">
    <source>
        <dbReference type="ARBA" id="ARBA00023166"/>
    </source>
</evidence>
<feature type="transmembrane region" description="Helical" evidence="22">
    <location>
        <begin position="394"/>
        <end position="416"/>
    </location>
</feature>
<dbReference type="InterPro" id="IPR002202">
    <property type="entry name" value="HMG_CoA_Rdtase"/>
</dbReference>
<dbReference type="InterPro" id="IPR009029">
    <property type="entry name" value="HMG_CoA_Rdtase_sub-bd_dom_sf"/>
</dbReference>
<evidence type="ECO:0000256" key="8">
    <source>
        <dbReference type="ARBA" id="ARBA00022692"/>
    </source>
</evidence>
<dbReference type="CDD" id="cd00643">
    <property type="entry name" value="HMG-CoA_reductase_classI"/>
    <property type="match status" value="1"/>
</dbReference>
<protein>
    <recommendedName>
        <fullName evidence="6">3-hydroxy-3-methylglutaryl-coenzyme A reductase</fullName>
        <ecNumber evidence="5">1.1.1.34</ecNumber>
    </recommendedName>
</protein>
<evidence type="ECO:0000313" key="25">
    <source>
        <dbReference type="Proteomes" id="UP000694700"/>
    </source>
</evidence>
<dbReference type="Gene3D" id="3.30.70.420">
    <property type="entry name" value="Hydroxymethylglutaryl-CoA reductase, class I/II, NAD/NADP-binding domain"/>
    <property type="match status" value="1"/>
</dbReference>
<evidence type="ECO:0000256" key="9">
    <source>
        <dbReference type="ARBA" id="ARBA00022778"/>
    </source>
</evidence>
<keyword evidence="17" id="KW-0576">Peroxisome</keyword>
<dbReference type="SUPFAM" id="SSF55035">
    <property type="entry name" value="NAD-binding domain of HMG-CoA reductase"/>
    <property type="match status" value="1"/>
</dbReference>
<feature type="transmembrane region" description="Helical" evidence="22">
    <location>
        <begin position="20"/>
        <end position="38"/>
    </location>
</feature>
<dbReference type="InterPro" id="IPR023076">
    <property type="entry name" value="HMG_CoA_Rdtase_CS"/>
</dbReference>
<keyword evidence="15" id="KW-0756">Sterol biosynthesis</keyword>
<dbReference type="SUPFAM" id="SSF82866">
    <property type="entry name" value="Multidrug efflux transporter AcrB transmembrane domain"/>
    <property type="match status" value="1"/>
</dbReference>
<organism evidence="24 25">
    <name type="scientific">Cyprinus carpio</name>
    <name type="common">Common carp</name>
    <dbReference type="NCBI Taxonomy" id="7962"/>
    <lineage>
        <taxon>Eukaryota</taxon>
        <taxon>Metazoa</taxon>
        <taxon>Chordata</taxon>
        <taxon>Craniata</taxon>
        <taxon>Vertebrata</taxon>
        <taxon>Euteleostomi</taxon>
        <taxon>Actinopterygii</taxon>
        <taxon>Neopterygii</taxon>
        <taxon>Teleostei</taxon>
        <taxon>Ostariophysi</taxon>
        <taxon>Cypriniformes</taxon>
        <taxon>Cyprinidae</taxon>
        <taxon>Cyprininae</taxon>
        <taxon>Cyprinus</taxon>
    </lineage>
</organism>
<keyword evidence="12" id="KW-0752">Steroid biosynthesis</keyword>
<dbReference type="GO" id="GO:0006695">
    <property type="term" value="P:cholesterol biosynthetic process"/>
    <property type="evidence" value="ECO:0007669"/>
    <property type="project" value="UniProtKB-KW"/>
</dbReference>
<dbReference type="Ensembl" id="ENSCCRT00015082237.1">
    <property type="protein sequence ID" value="ENSCCRP00015079632.1"/>
    <property type="gene ID" value="ENSCCRG00015031343.1"/>
</dbReference>
<keyword evidence="10" id="KW-0256">Endoplasmic reticulum</keyword>
<dbReference type="InterPro" id="IPR004554">
    <property type="entry name" value="HMG_CoA_Rdtase_eu_arc"/>
</dbReference>
<proteinExistence type="inferred from homology"/>
<keyword evidence="8 22" id="KW-0812">Transmembrane</keyword>
<dbReference type="PANTHER" id="PTHR10572:SF24">
    <property type="entry name" value="3-HYDROXY-3-METHYLGLUTARYL-COENZYME A REDUCTASE"/>
    <property type="match status" value="1"/>
</dbReference>
<evidence type="ECO:0000256" key="21">
    <source>
        <dbReference type="SAM" id="MobiDB-lite"/>
    </source>
</evidence>
<comment type="similarity">
    <text evidence="4">Belongs to the HMG-CoA reductase family.</text>
</comment>
<keyword evidence="18" id="KW-1207">Sterol metabolism</keyword>
<feature type="domain" description="SSD" evidence="23">
    <location>
        <begin position="58"/>
        <end position="215"/>
    </location>
</feature>
<name>A0A8C1XGH8_CYPCA</name>
<dbReference type="Gene3D" id="3.90.770.10">
    <property type="entry name" value="3-hydroxy-3-methylglutaryl-coenzyme A Reductase, Chain A, domain 2"/>
    <property type="match status" value="1"/>
</dbReference>
<dbReference type="PRINTS" id="PR00071">
    <property type="entry name" value="HMGCOARDTASE"/>
</dbReference>
<dbReference type="Pfam" id="PF00368">
    <property type="entry name" value="HMG-CoA_red"/>
    <property type="match status" value="1"/>
</dbReference>
<dbReference type="Pfam" id="PF12349">
    <property type="entry name" value="Sterol-sensing"/>
    <property type="match status" value="1"/>
</dbReference>
<evidence type="ECO:0000256" key="11">
    <source>
        <dbReference type="ARBA" id="ARBA00022857"/>
    </source>
</evidence>
<dbReference type="PROSITE" id="PS50065">
    <property type="entry name" value="HMG_COA_REDUCTASE_4"/>
    <property type="match status" value="1"/>
</dbReference>
<evidence type="ECO:0000256" key="16">
    <source>
        <dbReference type="ARBA" id="ARBA00023136"/>
    </source>
</evidence>
<dbReference type="PANTHER" id="PTHR10572">
    <property type="entry name" value="3-HYDROXY-3-METHYLGLUTARYL-COENZYME A REDUCTASE"/>
    <property type="match status" value="1"/>
</dbReference>
<evidence type="ECO:0000256" key="10">
    <source>
        <dbReference type="ARBA" id="ARBA00022824"/>
    </source>
</evidence>
<evidence type="ECO:0000256" key="22">
    <source>
        <dbReference type="SAM" id="Phobius"/>
    </source>
</evidence>
<comment type="subcellular location">
    <subcellularLocation>
        <location evidence="1">Endoplasmic reticulum membrane</location>
        <topology evidence="1">Multi-pass membrane protein</topology>
    </subcellularLocation>
    <subcellularLocation>
        <location evidence="2">Peroxisome membrane</location>
        <topology evidence="2">Multi-pass membrane protein</topology>
    </subcellularLocation>
</comment>
<keyword evidence="16 22" id="KW-0472">Membrane</keyword>
<evidence type="ECO:0000256" key="19">
    <source>
        <dbReference type="ARBA" id="ARBA00023221"/>
    </source>
</evidence>
<feature type="region of interest" description="Disordered" evidence="21">
    <location>
        <begin position="342"/>
        <end position="385"/>
    </location>
</feature>
<sequence length="766" mass="84363">MLSRLFRLHGLFVASHPWEVIVGTVAVTMCLMSMNAFATNDQIYGWNHQYPEVQGSNSMIILTITRCVAIVYIYIQFKHLRQLGSKYILGIAGLFTIFSSFVFSTVVVHFLGKELTGLNEALPFFLLLIDLSKACTLAKFALSSNSQEEVRENIAQGMAILGPTFTLDAVVECLVIGVGTVSGVRQLEIMCGFGCMSVLANYFVFMTFFPACVSLVLELSRESREGRPIWQLSHFARVLEEEEGNKPNPVTQKVKMIMSLGLALVHAHSRLVTESRTHIMSSSDVVLPAPDMESDRSMSSVDLEQVITLSLALLLAAKYVFFEQAETESSLSIKSPVATPNCSLTNRRGGEQRCQRESAPPKALMGVPMNKSEGEPPDPSDELQSHQRRPFDRLFFVLGSDVYYFVLQFVLFLLGARCLTNAEVMALVECRGILGYRLEAVMENPERGVAIRREMLSAKLPDTSALEKLPYRHYDYSQVFGTNCENVIGYVPVPVGVAGPLLLDGREFHVPMATTEGCLVASTNRGCRAVTLSGGVSSRVLADGMTRGPVVQMPSACRAAEVKGWLETPEGFSAVKQAFDHTSRFARLDRLQVSLAGRNLYIRFQSQTGDAMGMNMLSKGTEQALSRLQERYPDMRLLAVSGNYCTDKKPAAVNWIHGRGKSTVCEAVVPARVVREVLKSSTAALVELNISKNLVGSAMAGSIGGFNAHAANVVAAIYIACGQLVQVFQSFISGNTNDLFFIYYILVTIKVIFLINKSHIRNKIYF</sequence>
<dbReference type="FunFam" id="3.30.70.420:FF:000001">
    <property type="entry name" value="3-hydroxy-3-methylglutaryl coenzyme A reductase"/>
    <property type="match status" value="1"/>
</dbReference>
<dbReference type="GO" id="GO:0005789">
    <property type="term" value="C:endoplasmic reticulum membrane"/>
    <property type="evidence" value="ECO:0007669"/>
    <property type="project" value="UniProtKB-SubCell"/>
</dbReference>
<dbReference type="InterPro" id="IPR009023">
    <property type="entry name" value="HMG_CoA_Rdtase_NAD(P)-bd_sf"/>
</dbReference>
<feature type="transmembrane region" description="Helical" evidence="22">
    <location>
        <begin position="199"/>
        <end position="217"/>
    </location>
</feature>
<dbReference type="GO" id="GO:0015936">
    <property type="term" value="P:coenzyme A metabolic process"/>
    <property type="evidence" value="ECO:0007669"/>
    <property type="project" value="InterPro"/>
</dbReference>
<keyword evidence="11" id="KW-0521">NADP</keyword>
<dbReference type="GO" id="GO:0008299">
    <property type="term" value="P:isoprenoid biosynthetic process"/>
    <property type="evidence" value="ECO:0007669"/>
    <property type="project" value="InterPro"/>
</dbReference>
<evidence type="ECO:0000256" key="14">
    <source>
        <dbReference type="ARBA" id="ARBA00023002"/>
    </source>
</evidence>
<feature type="transmembrane region" description="Helical" evidence="22">
    <location>
        <begin position="739"/>
        <end position="756"/>
    </location>
</feature>
<evidence type="ECO:0000256" key="7">
    <source>
        <dbReference type="ARBA" id="ARBA00022548"/>
    </source>
</evidence>
<comment type="catalytic activity">
    <reaction evidence="20">
        <text>(R)-mevalonate + 2 NADP(+) + CoA = (3S)-3-hydroxy-3-methylglutaryl-CoA + 2 NADPH + 2 H(+)</text>
        <dbReference type="Rhea" id="RHEA:15989"/>
        <dbReference type="ChEBI" id="CHEBI:15378"/>
        <dbReference type="ChEBI" id="CHEBI:36464"/>
        <dbReference type="ChEBI" id="CHEBI:43074"/>
        <dbReference type="ChEBI" id="CHEBI:57287"/>
        <dbReference type="ChEBI" id="CHEBI:57783"/>
        <dbReference type="ChEBI" id="CHEBI:58349"/>
        <dbReference type="EC" id="1.1.1.34"/>
    </reaction>
    <physiologicalReaction direction="right-to-left" evidence="20">
        <dbReference type="Rhea" id="RHEA:15991"/>
    </physiologicalReaction>
</comment>
<reference evidence="24" key="1">
    <citation type="submission" date="2025-08" db="UniProtKB">
        <authorList>
            <consortium name="Ensembl"/>
        </authorList>
    </citation>
    <scope>IDENTIFICATION</scope>
</reference>
<dbReference type="EC" id="1.1.1.34" evidence="5"/>
<evidence type="ECO:0000256" key="17">
    <source>
        <dbReference type="ARBA" id="ARBA00023140"/>
    </source>
</evidence>
<dbReference type="SUPFAM" id="SSF56542">
    <property type="entry name" value="Substrate-binding domain of HMG-CoA reductase"/>
    <property type="match status" value="1"/>
</dbReference>
<keyword evidence="12" id="KW-0443">Lipid metabolism</keyword>
<feature type="transmembrane region" description="Helical" evidence="22">
    <location>
        <begin position="58"/>
        <end position="75"/>
    </location>
</feature>
<evidence type="ECO:0000256" key="6">
    <source>
        <dbReference type="ARBA" id="ARBA00016920"/>
    </source>
</evidence>
<keyword evidence="9" id="KW-0152">Cholesterol biosynthesis</keyword>
<evidence type="ECO:0000256" key="15">
    <source>
        <dbReference type="ARBA" id="ARBA00023011"/>
    </source>
</evidence>
<dbReference type="GO" id="GO:0005778">
    <property type="term" value="C:peroxisomal membrane"/>
    <property type="evidence" value="ECO:0007669"/>
    <property type="project" value="UniProtKB-SubCell"/>
</dbReference>
<dbReference type="AlphaFoldDB" id="A0A8C1XGH8"/>
<evidence type="ECO:0000259" key="23">
    <source>
        <dbReference type="PROSITE" id="PS50156"/>
    </source>
</evidence>
<dbReference type="InterPro" id="IPR053958">
    <property type="entry name" value="HMGCR/SNAP/NPC1-like_SSD"/>
</dbReference>
<evidence type="ECO:0000256" key="1">
    <source>
        <dbReference type="ARBA" id="ARBA00004477"/>
    </source>
</evidence>